<keyword evidence="1" id="KW-0805">Transcription regulation</keyword>
<evidence type="ECO:0000256" key="1">
    <source>
        <dbReference type="ARBA" id="ARBA00023015"/>
    </source>
</evidence>
<keyword evidence="7" id="KW-1185">Reference proteome</keyword>
<gene>
    <name evidence="6" type="ORF">F0U47_11660</name>
</gene>
<accession>A0A5B1M2F7</accession>
<dbReference type="PROSITE" id="PS51118">
    <property type="entry name" value="HTH_HXLR"/>
    <property type="match status" value="1"/>
</dbReference>
<feature type="region of interest" description="Disordered" evidence="4">
    <location>
        <begin position="1"/>
        <end position="31"/>
    </location>
</feature>
<dbReference type="PANTHER" id="PTHR33204:SF18">
    <property type="entry name" value="TRANSCRIPTIONAL REGULATORY PROTEIN"/>
    <property type="match status" value="1"/>
</dbReference>
<dbReference type="InterPro" id="IPR036388">
    <property type="entry name" value="WH-like_DNA-bd_sf"/>
</dbReference>
<dbReference type="EMBL" id="VUJW01000004">
    <property type="protein sequence ID" value="KAA1426964.1"/>
    <property type="molecule type" value="Genomic_DNA"/>
</dbReference>
<keyword evidence="2" id="KW-0238">DNA-binding</keyword>
<evidence type="ECO:0000259" key="5">
    <source>
        <dbReference type="PROSITE" id="PS51118"/>
    </source>
</evidence>
<dbReference type="GO" id="GO:0003677">
    <property type="term" value="F:DNA binding"/>
    <property type="evidence" value="ECO:0007669"/>
    <property type="project" value="UniProtKB-KW"/>
</dbReference>
<evidence type="ECO:0000313" key="6">
    <source>
        <dbReference type="EMBL" id="KAA1426964.1"/>
    </source>
</evidence>
<name>A0A5B1M2F7_9ACTN</name>
<dbReference type="PROSITE" id="PS51257">
    <property type="entry name" value="PROKAR_LIPOPROTEIN"/>
    <property type="match status" value="1"/>
</dbReference>
<reference evidence="6 7" key="2">
    <citation type="submission" date="2019-09" db="EMBL/GenBank/DDBJ databases">
        <authorList>
            <person name="Jin C."/>
        </authorList>
    </citation>
    <scope>NUCLEOTIDE SEQUENCE [LARGE SCALE GENOMIC DNA]</scope>
    <source>
        <strain evidence="6 7">BN140041</strain>
    </source>
</reference>
<evidence type="ECO:0000256" key="4">
    <source>
        <dbReference type="SAM" id="MobiDB-lite"/>
    </source>
</evidence>
<evidence type="ECO:0000256" key="2">
    <source>
        <dbReference type="ARBA" id="ARBA00023125"/>
    </source>
</evidence>
<dbReference type="Pfam" id="PF01638">
    <property type="entry name" value="HxlR"/>
    <property type="match status" value="1"/>
</dbReference>
<feature type="compositionally biased region" description="Low complexity" evidence="4">
    <location>
        <begin position="20"/>
        <end position="30"/>
    </location>
</feature>
<dbReference type="SUPFAM" id="SSF46785">
    <property type="entry name" value="Winged helix' DNA-binding domain"/>
    <property type="match status" value="1"/>
</dbReference>
<dbReference type="InterPro" id="IPR002577">
    <property type="entry name" value="HTH_HxlR"/>
</dbReference>
<dbReference type="Gene3D" id="1.10.10.10">
    <property type="entry name" value="Winged helix-like DNA-binding domain superfamily/Winged helix DNA-binding domain"/>
    <property type="match status" value="1"/>
</dbReference>
<keyword evidence="3" id="KW-0804">Transcription</keyword>
<proteinExistence type="predicted"/>
<dbReference type="PANTHER" id="PTHR33204">
    <property type="entry name" value="TRANSCRIPTIONAL REGULATOR, MARR FAMILY"/>
    <property type="match status" value="1"/>
</dbReference>
<dbReference type="Proteomes" id="UP000324351">
    <property type="component" value="Unassembled WGS sequence"/>
</dbReference>
<dbReference type="InterPro" id="IPR036390">
    <property type="entry name" value="WH_DNA-bd_sf"/>
</dbReference>
<sequence length="270" mass="29934">MRPERPCVPCPVGTSPPPLSSGSGCSGSPSTAISESEIASWHARQDSGSVRDYGQFCPIARSSEVLAERWTPIIVRNLLNGCRTFNEIRQGAPGISTALLAQRLEALERAGVLVRVAKPGRRGTTYELTEMGQALRAVCDALGQWGARWLEIEPRHLDPAYVLWATLKLVDLDRIPEGTTTLRFRLHDHPADGYWMLLRRPLPELCNRSSGYVEDLVCETDGQTLVDLHLRRTTYAAALRTGRLTLLGPPGLTRKFPTWFKTSPFADYLP</sequence>
<comment type="caution">
    <text evidence="6">The sequence shown here is derived from an EMBL/GenBank/DDBJ whole genome shotgun (WGS) entry which is preliminary data.</text>
</comment>
<feature type="compositionally biased region" description="Pro residues" evidence="4">
    <location>
        <begin position="1"/>
        <end position="19"/>
    </location>
</feature>
<dbReference type="AlphaFoldDB" id="A0A5B1M2F7"/>
<feature type="domain" description="HTH hxlR-type" evidence="5">
    <location>
        <begin position="57"/>
        <end position="154"/>
    </location>
</feature>
<protein>
    <submittedName>
        <fullName evidence="6">Helix-turn-helix transcriptional regulator</fullName>
    </submittedName>
</protein>
<evidence type="ECO:0000313" key="7">
    <source>
        <dbReference type="Proteomes" id="UP000324351"/>
    </source>
</evidence>
<evidence type="ECO:0000256" key="3">
    <source>
        <dbReference type="ARBA" id="ARBA00023163"/>
    </source>
</evidence>
<organism evidence="6 7">
    <name type="scientific">Nocardioides antri</name>
    <dbReference type="NCBI Taxonomy" id="2607659"/>
    <lineage>
        <taxon>Bacteria</taxon>
        <taxon>Bacillati</taxon>
        <taxon>Actinomycetota</taxon>
        <taxon>Actinomycetes</taxon>
        <taxon>Propionibacteriales</taxon>
        <taxon>Nocardioidaceae</taxon>
        <taxon>Nocardioides</taxon>
    </lineage>
</organism>
<reference evidence="6 7" key="1">
    <citation type="submission" date="2019-09" db="EMBL/GenBank/DDBJ databases">
        <title>Nocardioides panacisoli sp. nov., isolated from the soil of a ginseng field.</title>
        <authorList>
            <person name="Cho C."/>
        </authorList>
    </citation>
    <scope>NUCLEOTIDE SEQUENCE [LARGE SCALE GENOMIC DNA]</scope>
    <source>
        <strain evidence="6 7">BN140041</strain>
    </source>
</reference>